<name>A0A383F1K4_9ZZZZ</name>
<gene>
    <name evidence="1" type="ORF">METZ01_LOCUS515159</name>
</gene>
<protein>
    <submittedName>
        <fullName evidence="1">Uncharacterized protein</fullName>
    </submittedName>
</protein>
<reference evidence="1" key="1">
    <citation type="submission" date="2018-05" db="EMBL/GenBank/DDBJ databases">
        <authorList>
            <person name="Lanie J.A."/>
            <person name="Ng W.-L."/>
            <person name="Kazmierczak K.M."/>
            <person name="Andrzejewski T.M."/>
            <person name="Davidsen T.M."/>
            <person name="Wayne K.J."/>
            <person name="Tettelin H."/>
            <person name="Glass J.I."/>
            <person name="Rusch D."/>
            <person name="Podicherti R."/>
            <person name="Tsui H.-C.T."/>
            <person name="Winkler M.E."/>
        </authorList>
    </citation>
    <scope>NUCLEOTIDE SEQUENCE</scope>
</reference>
<accession>A0A383F1K4</accession>
<proteinExistence type="predicted"/>
<feature type="non-terminal residue" evidence="1">
    <location>
        <position position="37"/>
    </location>
</feature>
<dbReference type="AlphaFoldDB" id="A0A383F1K4"/>
<dbReference type="EMBL" id="UINC01230251">
    <property type="protein sequence ID" value="SVE62305.1"/>
    <property type="molecule type" value="Genomic_DNA"/>
</dbReference>
<organism evidence="1">
    <name type="scientific">marine metagenome</name>
    <dbReference type="NCBI Taxonomy" id="408172"/>
    <lineage>
        <taxon>unclassified sequences</taxon>
        <taxon>metagenomes</taxon>
        <taxon>ecological metagenomes</taxon>
    </lineage>
</organism>
<evidence type="ECO:0000313" key="1">
    <source>
        <dbReference type="EMBL" id="SVE62305.1"/>
    </source>
</evidence>
<sequence>MPYILKYEDSPITREYEKIASQLEKLSEKSMRGTLRT</sequence>